<feature type="transmembrane region" description="Helical" evidence="1">
    <location>
        <begin position="146"/>
        <end position="165"/>
    </location>
</feature>
<evidence type="ECO:0000313" key="3">
    <source>
        <dbReference type="Proteomes" id="UP000281098"/>
    </source>
</evidence>
<comment type="caution">
    <text evidence="2">The sequence shown here is derived from an EMBL/GenBank/DDBJ whole genome shotgun (WGS) entry which is preliminary data.</text>
</comment>
<dbReference type="EMBL" id="QTPM01000032">
    <property type="protein sequence ID" value="RQY88296.1"/>
    <property type="molecule type" value="Genomic_DNA"/>
</dbReference>
<keyword evidence="1" id="KW-1133">Transmembrane helix</keyword>
<dbReference type="InterPro" id="IPR018688">
    <property type="entry name" value="PpoB2-like"/>
</dbReference>
<sequence length="280" mass="28173">MWLSTVAGPACRRRTACFGVLAVLFAGAGVVTVAQCVSMAAMGGVPMPGGWTMSMAWARPCGLAWTRAAAAFLGMWGAMTAAMMLPALAPMLWRYRQAIAAVAGTARAAWLTALAGAGYFAVWALAGVAVFAAGTALAAAAIRLPAFAQAVPFAAGAAVLGAGAVQFTRWKARRLACCRGAPAHVRPASPDARAAWAAWAAWRHGLRHGLRLGLHCGGCCANLMAAALAAGVMDPRVMAVATAAIAAERLAPDGARAARLVGAGALGAGAWLVARAAGLA</sequence>
<feature type="transmembrane region" description="Helical" evidence="1">
    <location>
        <begin position="65"/>
        <end position="88"/>
    </location>
</feature>
<keyword evidence="1" id="KW-0812">Transmembrane</keyword>
<protein>
    <submittedName>
        <fullName evidence="2">DUF2182 domain-containing protein</fullName>
    </submittedName>
</protein>
<dbReference type="Pfam" id="PF09948">
    <property type="entry name" value="PpoB2"/>
    <property type="match status" value="1"/>
</dbReference>
<name>A0ABX9YJ70_9BURK</name>
<accession>A0ABX9YJ70</accession>
<feature type="transmembrane region" description="Helical" evidence="1">
    <location>
        <begin position="20"/>
        <end position="45"/>
    </location>
</feature>
<organism evidence="2 3">
    <name type="scientific">Burkholderia stagnalis</name>
    <dbReference type="NCBI Taxonomy" id="1503054"/>
    <lineage>
        <taxon>Bacteria</taxon>
        <taxon>Pseudomonadati</taxon>
        <taxon>Pseudomonadota</taxon>
        <taxon>Betaproteobacteria</taxon>
        <taxon>Burkholderiales</taxon>
        <taxon>Burkholderiaceae</taxon>
        <taxon>Burkholderia</taxon>
        <taxon>Burkholderia cepacia complex</taxon>
    </lineage>
</organism>
<dbReference type="RefSeq" id="WP_124490799.1">
    <property type="nucleotide sequence ID" value="NZ_QTOI01000016.1"/>
</dbReference>
<evidence type="ECO:0000313" key="2">
    <source>
        <dbReference type="EMBL" id="RQY88296.1"/>
    </source>
</evidence>
<evidence type="ECO:0000256" key="1">
    <source>
        <dbReference type="SAM" id="Phobius"/>
    </source>
</evidence>
<dbReference type="Proteomes" id="UP000281098">
    <property type="component" value="Unassembled WGS sequence"/>
</dbReference>
<feature type="transmembrane region" description="Helical" evidence="1">
    <location>
        <begin position="109"/>
        <end position="140"/>
    </location>
</feature>
<reference evidence="2 3" key="1">
    <citation type="submission" date="2018-08" db="EMBL/GenBank/DDBJ databases">
        <title>Comparative analysis of Burkholderia isolates from Puerto Rico.</title>
        <authorList>
            <person name="Hall C."/>
            <person name="Sahl J."/>
            <person name="Wagner D."/>
        </authorList>
    </citation>
    <scope>NUCLEOTIDE SEQUENCE [LARGE SCALE GENOMIC DNA]</scope>
    <source>
        <strain evidence="2 3">Bp8966</strain>
    </source>
</reference>
<keyword evidence="1" id="KW-0472">Membrane</keyword>
<proteinExistence type="predicted"/>
<gene>
    <name evidence="2" type="ORF">DF017_23495</name>
</gene>
<keyword evidence="3" id="KW-1185">Reference proteome</keyword>